<gene>
    <name evidence="2" type="ORF">AWRI4233_LOCUS4712</name>
</gene>
<keyword evidence="3" id="KW-1185">Reference proteome</keyword>
<dbReference type="AlphaFoldDB" id="A0A9N8JZU6"/>
<evidence type="ECO:0000256" key="1">
    <source>
        <dbReference type="SAM" id="MobiDB-lite"/>
    </source>
</evidence>
<proteinExistence type="predicted"/>
<organism evidence="2 3">
    <name type="scientific">Aureobasidium mustum</name>
    <dbReference type="NCBI Taxonomy" id="2773714"/>
    <lineage>
        <taxon>Eukaryota</taxon>
        <taxon>Fungi</taxon>
        <taxon>Dikarya</taxon>
        <taxon>Ascomycota</taxon>
        <taxon>Pezizomycotina</taxon>
        <taxon>Dothideomycetes</taxon>
        <taxon>Dothideomycetidae</taxon>
        <taxon>Dothideales</taxon>
        <taxon>Saccotheciaceae</taxon>
        <taxon>Aureobasidium</taxon>
    </lineage>
</organism>
<comment type="caution">
    <text evidence="2">The sequence shown here is derived from an EMBL/GenBank/DDBJ whole genome shotgun (WGS) entry which is preliminary data.</text>
</comment>
<evidence type="ECO:0000313" key="3">
    <source>
        <dbReference type="Proteomes" id="UP000714618"/>
    </source>
</evidence>
<accession>A0A9N8JZU6</accession>
<dbReference type="Proteomes" id="UP000714618">
    <property type="component" value="Unassembled WGS sequence"/>
</dbReference>
<feature type="region of interest" description="Disordered" evidence="1">
    <location>
        <begin position="1"/>
        <end position="44"/>
    </location>
</feature>
<sequence length="204" mass="22985">MRGPPPQSDHWSHPNESVYKTPKRFNEWRQPQHPQLHNDARSTDYNHFSPSAQHAASGVPMFGDHWPLHDLAFGGMAVPADSMPTSAAPPTHFQYVEYDHTLHPPDRLHIHYSVAPPPIYEPASAAAYSSQPIPPKPTSEPEQTTQGVLDNEANLEKMRQERELVFGKAATELDRVKCDTGSSVSSNKAWEDAWETLREQMTKM</sequence>
<name>A0A9N8JZU6_9PEZI</name>
<reference evidence="2" key="1">
    <citation type="submission" date="2020-06" db="EMBL/GenBank/DDBJ databases">
        <authorList>
            <person name="Onetto C."/>
        </authorList>
    </citation>
    <scope>NUCLEOTIDE SEQUENCE</scope>
</reference>
<protein>
    <submittedName>
        <fullName evidence="2">Uncharacterized protein</fullName>
    </submittedName>
</protein>
<dbReference type="OrthoDB" id="3937658at2759"/>
<evidence type="ECO:0000313" key="2">
    <source>
        <dbReference type="EMBL" id="CAD0094522.1"/>
    </source>
</evidence>
<dbReference type="EMBL" id="CAIJEO010000006">
    <property type="protein sequence ID" value="CAD0094522.1"/>
    <property type="molecule type" value="Genomic_DNA"/>
</dbReference>
<feature type="region of interest" description="Disordered" evidence="1">
    <location>
        <begin position="125"/>
        <end position="148"/>
    </location>
</feature>